<keyword evidence="1" id="KW-0472">Membrane</keyword>
<feature type="transmembrane region" description="Helical" evidence="1">
    <location>
        <begin position="12"/>
        <end position="37"/>
    </location>
</feature>
<evidence type="ECO:0000313" key="3">
    <source>
        <dbReference type="Proteomes" id="UP000199544"/>
    </source>
</evidence>
<keyword evidence="3" id="KW-1185">Reference proteome</keyword>
<gene>
    <name evidence="2" type="ORF">SAMN04488137_1033</name>
</gene>
<keyword evidence="1" id="KW-1133">Transmembrane helix</keyword>
<sequence>MDEGTTYESSDFFIQFGPITIVLIQTLVIIFVIWIIIRLINRVR</sequence>
<evidence type="ECO:0000313" key="2">
    <source>
        <dbReference type="EMBL" id="SDM61401.1"/>
    </source>
</evidence>
<name>A0A1G9UNB5_9BACL</name>
<dbReference type="Proteomes" id="UP000199544">
    <property type="component" value="Unassembled WGS sequence"/>
</dbReference>
<proteinExistence type="predicted"/>
<keyword evidence="1" id="KW-0812">Transmembrane</keyword>
<dbReference type="AlphaFoldDB" id="A0A1G9UNB5"/>
<evidence type="ECO:0000256" key="1">
    <source>
        <dbReference type="SAM" id="Phobius"/>
    </source>
</evidence>
<dbReference type="EMBL" id="FNHW01000001">
    <property type="protein sequence ID" value="SDM61401.1"/>
    <property type="molecule type" value="Genomic_DNA"/>
</dbReference>
<dbReference type="STRING" id="459525.SAMN04488137_1033"/>
<protein>
    <submittedName>
        <fullName evidence="2">Uncharacterized protein</fullName>
    </submittedName>
</protein>
<accession>A0A1G9UNB5</accession>
<organism evidence="2 3">
    <name type="scientific">Fictibacillus solisalsi</name>
    <dbReference type="NCBI Taxonomy" id="459525"/>
    <lineage>
        <taxon>Bacteria</taxon>
        <taxon>Bacillati</taxon>
        <taxon>Bacillota</taxon>
        <taxon>Bacilli</taxon>
        <taxon>Bacillales</taxon>
        <taxon>Fictibacillaceae</taxon>
        <taxon>Fictibacillus</taxon>
    </lineage>
</organism>
<reference evidence="3" key="1">
    <citation type="submission" date="2016-10" db="EMBL/GenBank/DDBJ databases">
        <authorList>
            <person name="Varghese N."/>
            <person name="Submissions S."/>
        </authorList>
    </citation>
    <scope>NUCLEOTIDE SEQUENCE [LARGE SCALE GENOMIC DNA]</scope>
    <source>
        <strain evidence="3">CGMCC 1.6854</strain>
    </source>
</reference>